<dbReference type="FunFam" id="2.40.50.100:FF:000010">
    <property type="entry name" value="Acetyltransferase component of pyruvate dehydrogenase complex"/>
    <property type="match status" value="1"/>
</dbReference>
<dbReference type="Pfam" id="PF00364">
    <property type="entry name" value="Biotin_lipoyl"/>
    <property type="match status" value="1"/>
</dbReference>
<reference evidence="9 10" key="1">
    <citation type="submission" date="2016-11" db="EMBL/GenBank/DDBJ databases">
        <title>The macronuclear genome of Stentor coeruleus: a giant cell with tiny introns.</title>
        <authorList>
            <person name="Slabodnick M."/>
            <person name="Ruby J.G."/>
            <person name="Reiff S.B."/>
            <person name="Swart E.C."/>
            <person name="Gosai S."/>
            <person name="Prabakaran S."/>
            <person name="Witkowska E."/>
            <person name="Larue G.E."/>
            <person name="Fisher S."/>
            <person name="Freeman R.M."/>
            <person name="Gunawardena J."/>
            <person name="Chu W."/>
            <person name="Stover N.A."/>
            <person name="Gregory B.D."/>
            <person name="Nowacki M."/>
            <person name="Derisi J."/>
            <person name="Roy S.W."/>
            <person name="Marshall W.F."/>
            <person name="Sood P."/>
        </authorList>
    </citation>
    <scope>NUCLEOTIDE SEQUENCE [LARGE SCALE GENOMIC DNA]</scope>
    <source>
        <strain evidence="9">WM001</strain>
    </source>
</reference>
<keyword evidence="10" id="KW-1185">Reference proteome</keyword>
<feature type="compositionally biased region" description="Basic and acidic residues" evidence="6">
    <location>
        <begin position="131"/>
        <end position="141"/>
    </location>
</feature>
<accession>A0A1R2CAC8</accession>
<comment type="function">
    <text evidence="5">The pyruvate dehydrogenase complex catalyzes the overall conversion of pyruvate to acetyl-CoA and CO(2).</text>
</comment>
<protein>
    <recommendedName>
        <fullName evidence="5">Acetyltransferase component of pyruvate dehydrogenase complex</fullName>
        <ecNumber evidence="5">2.3.1.12</ecNumber>
    </recommendedName>
</protein>
<dbReference type="PROSITE" id="PS50968">
    <property type="entry name" value="BIOTINYL_LIPOYL"/>
    <property type="match status" value="1"/>
</dbReference>
<dbReference type="Pfam" id="PF02817">
    <property type="entry name" value="E3_binding"/>
    <property type="match status" value="1"/>
</dbReference>
<dbReference type="InterPro" id="IPR045257">
    <property type="entry name" value="E2/Pdx1"/>
</dbReference>
<dbReference type="FunFam" id="3.30.559.10:FF:000003">
    <property type="entry name" value="Acetyltransferase component of pyruvate dehydrogenase complex"/>
    <property type="match status" value="1"/>
</dbReference>
<feature type="domain" description="Peripheral subunit-binding (PSBD)" evidence="8">
    <location>
        <begin position="157"/>
        <end position="194"/>
    </location>
</feature>
<dbReference type="Gene3D" id="4.10.320.10">
    <property type="entry name" value="E3-binding domain"/>
    <property type="match status" value="1"/>
</dbReference>
<keyword evidence="4 5" id="KW-0012">Acyltransferase</keyword>
<dbReference type="CDD" id="cd06849">
    <property type="entry name" value="lipoyl_domain"/>
    <property type="match status" value="1"/>
</dbReference>
<sequence length="444" mass="48042">MLFRGLRLINPLACRNSIIRRFSGFPDHELLKMPALSPTMSEGTIVKWNKKEGEKVKAGETMFEVETDKAVVGFEVQDDVFIAKILEHEGASKIPLGHPVAVLVSKSDRVAAFKEFKVSGASPSAPAPSKAAEKPEEKKSEASSSSENKSAEHSRIFISPLAKNMAKEAGLDFKAIAGTGPNGRIVKDDVLAALEKKPAAPVAPAAPAAKVQVPTEDRAGFKDVPHSQMRKVTAARLLESKQKIPHFYLTSDCRMDKLMSLRKSLNDISDVKVSVNDLVIKAASLACKKVPEANATWTDEAIRLFENVDISIAVQTPKGLITPIIKNAHVKRLGEIAKEAKELANTAKEGKLKPEQFIGGTFTISNLGMFGVKEFSAIINPPQACILAVGASEPRVVAAGEGFKVESFMTVTLSCDHRVVDGAVGANWLKAFRSYIEEPYTMLL</sequence>
<evidence type="ECO:0000259" key="7">
    <source>
        <dbReference type="PROSITE" id="PS50968"/>
    </source>
</evidence>
<dbReference type="SUPFAM" id="SSF51230">
    <property type="entry name" value="Single hybrid motif"/>
    <property type="match status" value="1"/>
</dbReference>
<evidence type="ECO:0000256" key="1">
    <source>
        <dbReference type="ARBA" id="ARBA00007317"/>
    </source>
</evidence>
<dbReference type="OrthoDB" id="5391403at2759"/>
<dbReference type="GO" id="GO:0006086">
    <property type="term" value="P:pyruvate decarboxylation to acetyl-CoA"/>
    <property type="evidence" value="ECO:0007669"/>
    <property type="project" value="InterPro"/>
</dbReference>
<evidence type="ECO:0000259" key="8">
    <source>
        <dbReference type="PROSITE" id="PS51826"/>
    </source>
</evidence>
<evidence type="ECO:0000313" key="10">
    <source>
        <dbReference type="Proteomes" id="UP000187209"/>
    </source>
</evidence>
<dbReference type="Proteomes" id="UP000187209">
    <property type="component" value="Unassembled WGS sequence"/>
</dbReference>
<dbReference type="Pfam" id="PF00198">
    <property type="entry name" value="2-oxoacid_dh"/>
    <property type="match status" value="1"/>
</dbReference>
<dbReference type="SUPFAM" id="SSF52777">
    <property type="entry name" value="CoA-dependent acyltransferases"/>
    <property type="match status" value="1"/>
</dbReference>
<dbReference type="PANTHER" id="PTHR23151">
    <property type="entry name" value="DIHYDROLIPOAMIDE ACETYL/SUCCINYL-TRANSFERASE-RELATED"/>
    <property type="match status" value="1"/>
</dbReference>
<dbReference type="AlphaFoldDB" id="A0A1R2CAC8"/>
<dbReference type="GO" id="GO:0004742">
    <property type="term" value="F:dihydrolipoyllysine-residue acetyltransferase activity"/>
    <property type="evidence" value="ECO:0007669"/>
    <property type="project" value="UniProtKB-UniRule"/>
</dbReference>
<dbReference type="InterPro" id="IPR004167">
    <property type="entry name" value="PSBD"/>
</dbReference>
<dbReference type="InterPro" id="IPR000089">
    <property type="entry name" value="Biotin_lipoyl"/>
</dbReference>
<dbReference type="InterPro" id="IPR036625">
    <property type="entry name" value="E3-bd_dom_sf"/>
</dbReference>
<gene>
    <name evidence="9" type="ORF">SteCoe_12697</name>
</gene>
<evidence type="ECO:0000256" key="4">
    <source>
        <dbReference type="ARBA" id="ARBA00023315"/>
    </source>
</evidence>
<dbReference type="InterPro" id="IPR023213">
    <property type="entry name" value="CAT-like_dom_sf"/>
</dbReference>
<evidence type="ECO:0000256" key="3">
    <source>
        <dbReference type="ARBA" id="ARBA00022823"/>
    </source>
</evidence>
<dbReference type="InterPro" id="IPR001078">
    <property type="entry name" value="2-oxoacid_DH_actylTfrase"/>
</dbReference>
<name>A0A1R2CAC8_9CILI</name>
<evidence type="ECO:0000256" key="2">
    <source>
        <dbReference type="ARBA" id="ARBA00022679"/>
    </source>
</evidence>
<dbReference type="PROSITE" id="PS51826">
    <property type="entry name" value="PSBD"/>
    <property type="match status" value="1"/>
</dbReference>
<dbReference type="NCBIfam" id="TIGR01349">
    <property type="entry name" value="PDHac_trf_mito"/>
    <property type="match status" value="1"/>
</dbReference>
<dbReference type="InterPro" id="IPR011053">
    <property type="entry name" value="Single_hybrid_motif"/>
</dbReference>
<keyword evidence="3 5" id="KW-0450">Lipoyl</keyword>
<comment type="catalytic activity">
    <reaction evidence="5">
        <text>N(6)-[(R)-dihydrolipoyl]-L-lysyl-[protein] + acetyl-CoA = N(6)-[(R)-S(8)-acetyldihydrolipoyl]-L-lysyl-[protein] + CoA</text>
        <dbReference type="Rhea" id="RHEA:17017"/>
        <dbReference type="Rhea" id="RHEA-COMP:10475"/>
        <dbReference type="Rhea" id="RHEA-COMP:10478"/>
        <dbReference type="ChEBI" id="CHEBI:57287"/>
        <dbReference type="ChEBI" id="CHEBI:57288"/>
        <dbReference type="ChEBI" id="CHEBI:83100"/>
        <dbReference type="ChEBI" id="CHEBI:83111"/>
        <dbReference type="EC" id="2.3.1.12"/>
    </reaction>
</comment>
<keyword evidence="2 5" id="KW-0808">Transferase</keyword>
<dbReference type="GO" id="GO:0045254">
    <property type="term" value="C:pyruvate dehydrogenase complex"/>
    <property type="evidence" value="ECO:0007669"/>
    <property type="project" value="UniProtKB-UniRule"/>
</dbReference>
<dbReference type="GO" id="GO:0005739">
    <property type="term" value="C:mitochondrion"/>
    <property type="evidence" value="ECO:0007669"/>
    <property type="project" value="UniProtKB-SubCell"/>
</dbReference>
<feature type="region of interest" description="Disordered" evidence="6">
    <location>
        <begin position="120"/>
        <end position="154"/>
    </location>
</feature>
<dbReference type="Gene3D" id="3.30.559.10">
    <property type="entry name" value="Chloramphenicol acetyltransferase-like domain"/>
    <property type="match status" value="1"/>
</dbReference>
<comment type="similarity">
    <text evidence="1 5">Belongs to the 2-oxoacid dehydrogenase family.</text>
</comment>
<evidence type="ECO:0000256" key="6">
    <source>
        <dbReference type="SAM" id="MobiDB-lite"/>
    </source>
</evidence>
<organism evidence="9 10">
    <name type="scientific">Stentor coeruleus</name>
    <dbReference type="NCBI Taxonomy" id="5963"/>
    <lineage>
        <taxon>Eukaryota</taxon>
        <taxon>Sar</taxon>
        <taxon>Alveolata</taxon>
        <taxon>Ciliophora</taxon>
        <taxon>Postciliodesmatophora</taxon>
        <taxon>Heterotrichea</taxon>
        <taxon>Heterotrichida</taxon>
        <taxon>Stentoridae</taxon>
        <taxon>Stentor</taxon>
    </lineage>
</organism>
<dbReference type="EC" id="2.3.1.12" evidence="5"/>
<comment type="caution">
    <text evidence="9">The sequence shown here is derived from an EMBL/GenBank/DDBJ whole genome shotgun (WGS) entry which is preliminary data.</text>
</comment>
<dbReference type="SUPFAM" id="SSF47005">
    <property type="entry name" value="Peripheral subunit-binding domain of 2-oxo acid dehydrogenase complex"/>
    <property type="match status" value="1"/>
</dbReference>
<evidence type="ECO:0000313" key="9">
    <source>
        <dbReference type="EMBL" id="OMJ85920.1"/>
    </source>
</evidence>
<proteinExistence type="inferred from homology"/>
<dbReference type="PANTHER" id="PTHR23151:SF90">
    <property type="entry name" value="DIHYDROLIPOYLLYSINE-RESIDUE ACETYLTRANSFERASE COMPONENT OF PYRUVATE DEHYDROGENASE COMPLEX, MITOCHONDRIAL-RELATED"/>
    <property type="match status" value="1"/>
</dbReference>
<evidence type="ECO:0000256" key="5">
    <source>
        <dbReference type="RuleBase" id="RU361137"/>
    </source>
</evidence>
<comment type="cofactor">
    <cofactor evidence="5">
        <name>(R)-lipoate</name>
        <dbReference type="ChEBI" id="CHEBI:83088"/>
    </cofactor>
    <text evidence="5">Binds 1 lipoyl cofactor covalently.</text>
</comment>
<feature type="domain" description="Lipoyl-binding" evidence="7">
    <location>
        <begin position="28"/>
        <end position="104"/>
    </location>
</feature>
<dbReference type="EMBL" id="MPUH01000222">
    <property type="protein sequence ID" value="OMJ85920.1"/>
    <property type="molecule type" value="Genomic_DNA"/>
</dbReference>
<dbReference type="Gene3D" id="2.40.50.100">
    <property type="match status" value="1"/>
</dbReference>
<dbReference type="InterPro" id="IPR006257">
    <property type="entry name" value="LAT1"/>
</dbReference>
<comment type="subcellular location">
    <subcellularLocation>
        <location evidence="5">Mitochondrion</location>
    </subcellularLocation>
</comment>
<feature type="compositionally biased region" description="Low complexity" evidence="6">
    <location>
        <begin position="121"/>
        <end position="130"/>
    </location>
</feature>